<comment type="function">
    <text evidence="4">A translational regulator that binds mRNA to regulate translation initiation and/or mRNA stability. Usually binds in the 5'-UTR at or near the Shine-Dalgarno sequence preventing ribosome-binding, thus repressing translation. Its main target seems to be the major flagellin gene, while its function is anatagonized by FliW.</text>
</comment>
<dbReference type="AlphaFoldDB" id="A0A518HBM2"/>
<gene>
    <name evidence="4" type="primary">csrA</name>
    <name evidence="6" type="ORF">ElP_61910</name>
</gene>
<comment type="similarity">
    <text evidence="4">Belongs to the CsrA/RsmA family.</text>
</comment>
<comment type="subcellular location">
    <subcellularLocation>
        <location evidence="4">Cytoplasm</location>
    </subcellularLocation>
</comment>
<organism evidence="6 7">
    <name type="scientific">Tautonia plasticadhaerens</name>
    <dbReference type="NCBI Taxonomy" id="2527974"/>
    <lineage>
        <taxon>Bacteria</taxon>
        <taxon>Pseudomonadati</taxon>
        <taxon>Planctomycetota</taxon>
        <taxon>Planctomycetia</taxon>
        <taxon>Isosphaerales</taxon>
        <taxon>Isosphaeraceae</taxon>
        <taxon>Tautonia</taxon>
    </lineage>
</organism>
<proteinExistence type="inferred from homology"/>
<dbReference type="KEGG" id="tpla:ElP_61910"/>
<dbReference type="OrthoDB" id="289081at2"/>
<dbReference type="SUPFAM" id="SSF117130">
    <property type="entry name" value="CsrA-like"/>
    <property type="match status" value="1"/>
</dbReference>
<evidence type="ECO:0000256" key="4">
    <source>
        <dbReference type="HAMAP-Rule" id="MF_00167"/>
    </source>
</evidence>
<dbReference type="InterPro" id="IPR036107">
    <property type="entry name" value="CsrA_sf"/>
</dbReference>
<dbReference type="PANTHER" id="PTHR34984">
    <property type="entry name" value="CARBON STORAGE REGULATOR"/>
    <property type="match status" value="1"/>
</dbReference>
<evidence type="ECO:0000313" key="6">
    <source>
        <dbReference type="EMBL" id="QDV38240.1"/>
    </source>
</evidence>
<keyword evidence="2 4" id="KW-0810">Translation regulation</keyword>
<evidence type="ECO:0000256" key="5">
    <source>
        <dbReference type="SAM" id="MobiDB-lite"/>
    </source>
</evidence>
<reference evidence="6 7" key="1">
    <citation type="submission" date="2019-02" db="EMBL/GenBank/DDBJ databases">
        <title>Deep-cultivation of Planctomycetes and their phenomic and genomic characterization uncovers novel biology.</title>
        <authorList>
            <person name="Wiegand S."/>
            <person name="Jogler M."/>
            <person name="Boedeker C."/>
            <person name="Pinto D."/>
            <person name="Vollmers J."/>
            <person name="Rivas-Marin E."/>
            <person name="Kohn T."/>
            <person name="Peeters S.H."/>
            <person name="Heuer A."/>
            <person name="Rast P."/>
            <person name="Oberbeckmann S."/>
            <person name="Bunk B."/>
            <person name="Jeske O."/>
            <person name="Meyerdierks A."/>
            <person name="Storesund J.E."/>
            <person name="Kallscheuer N."/>
            <person name="Luecker S."/>
            <person name="Lage O.M."/>
            <person name="Pohl T."/>
            <person name="Merkel B.J."/>
            <person name="Hornburger P."/>
            <person name="Mueller R.-W."/>
            <person name="Bruemmer F."/>
            <person name="Labrenz M."/>
            <person name="Spormann A.M."/>
            <person name="Op den Camp H."/>
            <person name="Overmann J."/>
            <person name="Amann R."/>
            <person name="Jetten M.S.M."/>
            <person name="Mascher T."/>
            <person name="Medema M.H."/>
            <person name="Devos D.P."/>
            <person name="Kaster A.-K."/>
            <person name="Ovreas L."/>
            <person name="Rohde M."/>
            <person name="Galperin M.Y."/>
            <person name="Jogler C."/>
        </authorList>
    </citation>
    <scope>NUCLEOTIDE SEQUENCE [LARGE SCALE GENOMIC DNA]</scope>
    <source>
        <strain evidence="6 7">ElP</strain>
    </source>
</reference>
<dbReference type="RefSeq" id="WP_145276585.1">
    <property type="nucleotide sequence ID" value="NZ_CP036426.1"/>
</dbReference>
<dbReference type="PANTHER" id="PTHR34984:SF1">
    <property type="entry name" value="CARBON STORAGE REGULATOR"/>
    <property type="match status" value="1"/>
</dbReference>
<evidence type="ECO:0000256" key="1">
    <source>
        <dbReference type="ARBA" id="ARBA00022490"/>
    </source>
</evidence>
<keyword evidence="1 4" id="KW-0963">Cytoplasm</keyword>
<dbReference type="GO" id="GO:0006109">
    <property type="term" value="P:regulation of carbohydrate metabolic process"/>
    <property type="evidence" value="ECO:0007669"/>
    <property type="project" value="InterPro"/>
</dbReference>
<protein>
    <recommendedName>
        <fullName evidence="4">Translational regulator CsrA</fullName>
    </recommendedName>
</protein>
<feature type="region of interest" description="Disordered" evidence="5">
    <location>
        <begin position="71"/>
        <end position="103"/>
    </location>
</feature>
<feature type="compositionally biased region" description="Basic and acidic residues" evidence="5">
    <location>
        <begin position="83"/>
        <end position="92"/>
    </location>
</feature>
<dbReference type="Pfam" id="PF02599">
    <property type="entry name" value="CsrA"/>
    <property type="match status" value="1"/>
</dbReference>
<accession>A0A518HBM2</accession>
<dbReference type="GO" id="GO:0005829">
    <property type="term" value="C:cytosol"/>
    <property type="evidence" value="ECO:0007669"/>
    <property type="project" value="TreeGrafter"/>
</dbReference>
<dbReference type="GO" id="GO:0006402">
    <property type="term" value="P:mRNA catabolic process"/>
    <property type="evidence" value="ECO:0007669"/>
    <property type="project" value="InterPro"/>
</dbReference>
<dbReference type="GO" id="GO:1902208">
    <property type="term" value="P:regulation of bacterial-type flagellum assembly"/>
    <property type="evidence" value="ECO:0007669"/>
    <property type="project" value="UniProtKB-UniRule"/>
</dbReference>
<dbReference type="InterPro" id="IPR003751">
    <property type="entry name" value="CsrA"/>
</dbReference>
<dbReference type="HAMAP" id="MF_00167">
    <property type="entry name" value="CsrA"/>
    <property type="match status" value="1"/>
</dbReference>
<dbReference type="Proteomes" id="UP000317835">
    <property type="component" value="Chromosome"/>
</dbReference>
<evidence type="ECO:0000256" key="3">
    <source>
        <dbReference type="ARBA" id="ARBA00022884"/>
    </source>
</evidence>
<keyword evidence="4" id="KW-0678">Repressor</keyword>
<keyword evidence="7" id="KW-1185">Reference proteome</keyword>
<name>A0A518HBM2_9BACT</name>
<dbReference type="GO" id="GO:0044781">
    <property type="term" value="P:bacterial-type flagellum organization"/>
    <property type="evidence" value="ECO:0007669"/>
    <property type="project" value="UniProtKB-KW"/>
</dbReference>
<dbReference type="GO" id="GO:0045947">
    <property type="term" value="P:negative regulation of translational initiation"/>
    <property type="evidence" value="ECO:0007669"/>
    <property type="project" value="UniProtKB-UniRule"/>
</dbReference>
<comment type="subunit">
    <text evidence="4">Homodimer; the beta-strands of each monomer intercalate to form a hydrophobic core, while the alpha-helices form wings that extend away from the core.</text>
</comment>
<evidence type="ECO:0000313" key="7">
    <source>
        <dbReference type="Proteomes" id="UP000317835"/>
    </source>
</evidence>
<dbReference type="GO" id="GO:0048027">
    <property type="term" value="F:mRNA 5'-UTR binding"/>
    <property type="evidence" value="ECO:0007669"/>
    <property type="project" value="UniProtKB-UniRule"/>
</dbReference>
<keyword evidence="3 4" id="KW-0694">RNA-binding</keyword>
<sequence length="103" mass="11318">MLVLTRKRMEKLYIGGDICVTVVRLEGGQVRLGIEAPRDVPVVRAELRERDRAAAAAALAREAPAALEPAEADWPMRVAPPADRPRLGRDHQPCVTRSASLNR</sequence>
<keyword evidence="4" id="KW-1005">Bacterial flagellum biogenesis</keyword>
<dbReference type="Gene3D" id="2.60.40.4380">
    <property type="entry name" value="Translational regulator CsrA"/>
    <property type="match status" value="1"/>
</dbReference>
<dbReference type="EMBL" id="CP036426">
    <property type="protein sequence ID" value="QDV38240.1"/>
    <property type="molecule type" value="Genomic_DNA"/>
</dbReference>
<evidence type="ECO:0000256" key="2">
    <source>
        <dbReference type="ARBA" id="ARBA00022845"/>
    </source>
</evidence>